<evidence type="ECO:0000313" key="2">
    <source>
        <dbReference type="Proteomes" id="UP000641646"/>
    </source>
</evidence>
<protein>
    <submittedName>
        <fullName evidence="1">Uncharacterized protein</fullName>
    </submittedName>
</protein>
<organism evidence="1 2">
    <name type="scientific">Aerosakkonema funiforme FACHB-1375</name>
    <dbReference type="NCBI Taxonomy" id="2949571"/>
    <lineage>
        <taxon>Bacteria</taxon>
        <taxon>Bacillati</taxon>
        <taxon>Cyanobacteriota</taxon>
        <taxon>Cyanophyceae</taxon>
        <taxon>Oscillatoriophycideae</taxon>
        <taxon>Aerosakkonematales</taxon>
        <taxon>Aerosakkonemataceae</taxon>
        <taxon>Aerosakkonema</taxon>
    </lineage>
</organism>
<gene>
    <name evidence="1" type="ORF">H6G03_01235</name>
</gene>
<dbReference type="RefSeq" id="WP_190461249.1">
    <property type="nucleotide sequence ID" value="NZ_JACJPW010000002.1"/>
</dbReference>
<dbReference type="EMBL" id="JACJPW010000002">
    <property type="protein sequence ID" value="MBD2179744.1"/>
    <property type="molecule type" value="Genomic_DNA"/>
</dbReference>
<reference evidence="1" key="2">
    <citation type="submission" date="2020-08" db="EMBL/GenBank/DDBJ databases">
        <authorList>
            <person name="Chen M."/>
            <person name="Teng W."/>
            <person name="Zhao L."/>
            <person name="Hu C."/>
            <person name="Zhou Y."/>
            <person name="Han B."/>
            <person name="Song L."/>
            <person name="Shu W."/>
        </authorList>
    </citation>
    <scope>NUCLEOTIDE SEQUENCE</scope>
    <source>
        <strain evidence="1">FACHB-1375</strain>
    </source>
</reference>
<sequence length="491" mass="57171">MDNKLREVIGQVCPEIDLNGWKPLCPICANPIKIDVKSYFVFAQRHWGYGCCSSCDKKFLLDVPALLYNLWYPQIMDISTGEVYGTDSWWKADMYNIYFTFFGQKPVAGEKKNLRNLHTRFRTLVNIIKMGDINVLYSAIKKNFPILEKKWLTGNKTSNVTKKVKPTLKIISKNASNSDSVLLFNCLDEYYGHTTCFIEFVYMIYDRIGDKLKQQGIATAILIPEYLQFYVPDFIDEVWVATHLPSPFGRTTFRDVDFNNQLNEAIKHKKVFIPNQWINRSSGVDVRRYFHMDIVEQRAKISVDRYSHIFVFYNREDNRCWGGHPKKELRNYSKLANIIKNKYPSAGIFIVGMKRNYPLNNPNIIDWRTNGITENYTEKQIDYLYLLSKTDCAVGIHGSHMTEISALARAVITLQPESRYKNYTDDMFLIKSDDFIADLNRFYSIFGKNNLVDVSPEKVFNIMEAALHRVNYAYPSLKGYPSMEALYEQNN</sequence>
<proteinExistence type="predicted"/>
<dbReference type="Proteomes" id="UP000641646">
    <property type="component" value="Unassembled WGS sequence"/>
</dbReference>
<evidence type="ECO:0000313" key="1">
    <source>
        <dbReference type="EMBL" id="MBD2179744.1"/>
    </source>
</evidence>
<comment type="caution">
    <text evidence="1">The sequence shown here is derived from an EMBL/GenBank/DDBJ whole genome shotgun (WGS) entry which is preliminary data.</text>
</comment>
<keyword evidence="2" id="KW-1185">Reference proteome</keyword>
<name>A0A926VBX5_9CYAN</name>
<dbReference type="AlphaFoldDB" id="A0A926VBX5"/>
<reference evidence="1" key="1">
    <citation type="journal article" date="2015" name="ISME J.">
        <title>Draft Genome Sequence of Streptomyces incarnatus NRRL8089, which Produces the Nucleoside Antibiotic Sinefungin.</title>
        <authorList>
            <person name="Oshima K."/>
            <person name="Hattori M."/>
            <person name="Shimizu H."/>
            <person name="Fukuda K."/>
            <person name="Nemoto M."/>
            <person name="Inagaki K."/>
            <person name="Tamura T."/>
        </authorList>
    </citation>
    <scope>NUCLEOTIDE SEQUENCE</scope>
    <source>
        <strain evidence="1">FACHB-1375</strain>
    </source>
</reference>
<accession>A0A926VBX5</accession>